<keyword evidence="2 4" id="KW-0238">DNA-binding</keyword>
<evidence type="ECO:0000256" key="3">
    <source>
        <dbReference type="ARBA" id="ARBA00023163"/>
    </source>
</evidence>
<dbReference type="EMBL" id="JAIGNQ010000001">
    <property type="protein sequence ID" value="MBX7486986.1"/>
    <property type="molecule type" value="Genomic_DNA"/>
</dbReference>
<evidence type="ECO:0000313" key="7">
    <source>
        <dbReference type="Proteomes" id="UP000776651"/>
    </source>
</evidence>
<comment type="caution">
    <text evidence="6">The sequence shown here is derived from an EMBL/GenBank/DDBJ whole genome shotgun (WGS) entry which is preliminary data.</text>
</comment>
<gene>
    <name evidence="6" type="ORF">K3177_00510</name>
</gene>
<evidence type="ECO:0000256" key="1">
    <source>
        <dbReference type="ARBA" id="ARBA00023015"/>
    </source>
</evidence>
<evidence type="ECO:0000256" key="4">
    <source>
        <dbReference type="PROSITE-ProRule" id="PRU00335"/>
    </source>
</evidence>
<dbReference type="Pfam" id="PF00440">
    <property type="entry name" value="TetR_N"/>
    <property type="match status" value="1"/>
</dbReference>
<keyword evidence="1" id="KW-0805">Transcription regulation</keyword>
<organism evidence="6 7">
    <name type="scientific">Qipengyuania pacifica</name>
    <dbReference type="NCBI Taxonomy" id="2860199"/>
    <lineage>
        <taxon>Bacteria</taxon>
        <taxon>Pseudomonadati</taxon>
        <taxon>Pseudomonadota</taxon>
        <taxon>Alphaproteobacteria</taxon>
        <taxon>Sphingomonadales</taxon>
        <taxon>Erythrobacteraceae</taxon>
        <taxon>Qipengyuania</taxon>
    </lineage>
</organism>
<evidence type="ECO:0000313" key="6">
    <source>
        <dbReference type="EMBL" id="MBX7486986.1"/>
    </source>
</evidence>
<dbReference type="InterPro" id="IPR001647">
    <property type="entry name" value="HTH_TetR"/>
</dbReference>
<feature type="DNA-binding region" description="H-T-H motif" evidence="4">
    <location>
        <begin position="41"/>
        <end position="60"/>
    </location>
</feature>
<sequence length="205" mass="21811">MDSKRSVAEPSLPRSRPGKSRAALLQAGLTLFAERPVDAVPIDEIVTVAGVAKGTFFNHFADKHAFAGAIASEIRLEIEDLVATTNRDVTDPMDRLANGMRVAGNFALSNRQRTQMLLRMGDGMPSENHPLNRGVSADISAAVRSGQARPEAELQGVPYWLSLCQGLMVQLTAGDMKPDNAVSRIEAMVAMGLSGISSQHGGQGS</sequence>
<feature type="domain" description="HTH tetR-type" evidence="5">
    <location>
        <begin position="18"/>
        <end position="78"/>
    </location>
</feature>
<proteinExistence type="predicted"/>
<dbReference type="SUPFAM" id="SSF46689">
    <property type="entry name" value="Homeodomain-like"/>
    <property type="match status" value="1"/>
</dbReference>
<dbReference type="PROSITE" id="PS50977">
    <property type="entry name" value="HTH_TETR_2"/>
    <property type="match status" value="1"/>
</dbReference>
<evidence type="ECO:0000256" key="2">
    <source>
        <dbReference type="ARBA" id="ARBA00023125"/>
    </source>
</evidence>
<dbReference type="Proteomes" id="UP000776651">
    <property type="component" value="Unassembled WGS sequence"/>
</dbReference>
<name>A0ABS7JAK0_9SPHN</name>
<protein>
    <submittedName>
        <fullName evidence="6">TetR/AcrR family transcriptional regulator</fullName>
    </submittedName>
</protein>
<dbReference type="Gene3D" id="1.10.357.10">
    <property type="entry name" value="Tetracycline Repressor, domain 2"/>
    <property type="match status" value="1"/>
</dbReference>
<dbReference type="PANTHER" id="PTHR30055">
    <property type="entry name" value="HTH-TYPE TRANSCRIPTIONAL REGULATOR RUTR"/>
    <property type="match status" value="1"/>
</dbReference>
<dbReference type="InterPro" id="IPR050109">
    <property type="entry name" value="HTH-type_TetR-like_transc_reg"/>
</dbReference>
<keyword evidence="7" id="KW-1185">Reference proteome</keyword>
<keyword evidence="3" id="KW-0804">Transcription</keyword>
<reference evidence="6 7" key="1">
    <citation type="submission" date="2021-08" db="EMBL/GenBank/DDBJ databases">
        <title>Comparative Genomics Analysis of the Genus Qipengyuania Reveals Extensive Genetic Diversity and Metabolic Versatility, Including the Description of Fifteen Novel Species.</title>
        <authorList>
            <person name="Liu Y."/>
        </authorList>
    </citation>
    <scope>NUCLEOTIDE SEQUENCE [LARGE SCALE GENOMIC DNA]</scope>
    <source>
        <strain evidence="6 7">GH25</strain>
    </source>
</reference>
<dbReference type="PANTHER" id="PTHR30055:SF234">
    <property type="entry name" value="HTH-TYPE TRANSCRIPTIONAL REGULATOR BETI"/>
    <property type="match status" value="1"/>
</dbReference>
<dbReference type="InterPro" id="IPR009057">
    <property type="entry name" value="Homeodomain-like_sf"/>
</dbReference>
<accession>A0ABS7JAK0</accession>
<dbReference type="RefSeq" id="WP_221596314.1">
    <property type="nucleotide sequence ID" value="NZ_JAIGNQ010000001.1"/>
</dbReference>
<evidence type="ECO:0000259" key="5">
    <source>
        <dbReference type="PROSITE" id="PS50977"/>
    </source>
</evidence>